<protein>
    <submittedName>
        <fullName evidence="2">Uncharacterized protein</fullName>
    </submittedName>
</protein>
<feature type="compositionally biased region" description="Basic and acidic residues" evidence="1">
    <location>
        <begin position="288"/>
        <end position="299"/>
    </location>
</feature>
<organism evidence="2 3">
    <name type="scientific">Rhizophagus irregularis</name>
    <dbReference type="NCBI Taxonomy" id="588596"/>
    <lineage>
        <taxon>Eukaryota</taxon>
        <taxon>Fungi</taxon>
        <taxon>Fungi incertae sedis</taxon>
        <taxon>Mucoromycota</taxon>
        <taxon>Glomeromycotina</taxon>
        <taxon>Glomeromycetes</taxon>
        <taxon>Glomerales</taxon>
        <taxon>Glomeraceae</taxon>
        <taxon>Rhizophagus</taxon>
    </lineage>
</organism>
<feature type="compositionally biased region" description="Polar residues" evidence="1">
    <location>
        <begin position="301"/>
        <end position="317"/>
    </location>
</feature>
<dbReference type="VEuPathDB" id="FungiDB:FUN_003312"/>
<reference evidence="2 3" key="2">
    <citation type="submission" date="2017-10" db="EMBL/GenBank/DDBJ databases">
        <title>Extensive intraspecific genome diversity in a model arbuscular mycorrhizal fungus.</title>
        <authorList>
            <person name="Chen E.C.H."/>
            <person name="Morin E."/>
            <person name="Baudet D."/>
            <person name="Noel J."/>
            <person name="Ndikumana S."/>
            <person name="Charron P."/>
            <person name="St-Onge C."/>
            <person name="Giorgi J."/>
            <person name="Grigoriev I.V."/>
            <person name="Roux C."/>
            <person name="Martin F.M."/>
            <person name="Corradi N."/>
        </authorList>
    </citation>
    <scope>NUCLEOTIDE SEQUENCE [LARGE SCALE GENOMIC DNA]</scope>
    <source>
        <strain evidence="2 3">C2</strain>
    </source>
</reference>
<accession>A0A2N1M749</accession>
<dbReference type="EMBL" id="LLXL01004375">
    <property type="protein sequence ID" value="PKK57452.1"/>
    <property type="molecule type" value="Genomic_DNA"/>
</dbReference>
<dbReference type="Proteomes" id="UP000233469">
    <property type="component" value="Unassembled WGS sequence"/>
</dbReference>
<proteinExistence type="predicted"/>
<dbReference type="AlphaFoldDB" id="A0A2N1M749"/>
<evidence type="ECO:0000256" key="1">
    <source>
        <dbReference type="SAM" id="MobiDB-lite"/>
    </source>
</evidence>
<reference evidence="2 3" key="1">
    <citation type="submission" date="2016-04" db="EMBL/GenBank/DDBJ databases">
        <title>Genome analyses suggest a sexual origin of heterokaryosis in a supposedly ancient asexual fungus.</title>
        <authorList>
            <person name="Ropars J."/>
            <person name="Sedzielewska K."/>
            <person name="Noel J."/>
            <person name="Charron P."/>
            <person name="Farinelli L."/>
            <person name="Marton T."/>
            <person name="Kruger M."/>
            <person name="Pelin A."/>
            <person name="Brachmann A."/>
            <person name="Corradi N."/>
        </authorList>
    </citation>
    <scope>NUCLEOTIDE SEQUENCE [LARGE SCALE GENOMIC DNA]</scope>
    <source>
        <strain evidence="2 3">C2</strain>
    </source>
</reference>
<comment type="caution">
    <text evidence="2">The sequence shown here is derived from an EMBL/GenBank/DDBJ whole genome shotgun (WGS) entry which is preliminary data.</text>
</comment>
<name>A0A2N1M749_9GLOM</name>
<feature type="region of interest" description="Disordered" evidence="1">
    <location>
        <begin position="280"/>
        <end position="317"/>
    </location>
</feature>
<sequence>MILDQLDKLKRQLKRGFEKELAINPDGQVIHDPCISHCLPYMFGECNNKHKIQCLKCNQLFEFFDFMTKNTFENYQSQLAEAKEHLLYYLSHQACKVFLNAQFNVTLAELDSSGAVIIADYKMRILSQSAHETKQDFFGKCGWILHTILIFMRETNSNKLDIGAYDHWSLDTKQNAWFTTSAFEAVFETISKKPKWIKVISDNGLHCHNSKLMAIVNYWYTWYDIEIRSWLFLEPGKAKTMVDSHHASIMHAIKRYLRIGCDLSSGDDIAQAAKGLSGTSLANLEPNRNNDSESHEKNQKKNTPLHQPQPSISQYTTPETEWTMSIALESENDKNAAKGLEDRINARSMRDELLKHVEAGELEEEDIPKVNTI</sequence>
<evidence type="ECO:0000313" key="3">
    <source>
        <dbReference type="Proteomes" id="UP000233469"/>
    </source>
</evidence>
<evidence type="ECO:0000313" key="2">
    <source>
        <dbReference type="EMBL" id="PKK57452.1"/>
    </source>
</evidence>
<gene>
    <name evidence="2" type="ORF">RhiirC2_798008</name>
</gene>
<dbReference type="VEuPathDB" id="FungiDB:RhiirFUN_008483"/>